<name>A0A5N6UE14_ASPTM</name>
<dbReference type="PANTHER" id="PTHR46910">
    <property type="entry name" value="TRANSCRIPTION FACTOR PDR1"/>
    <property type="match status" value="1"/>
</dbReference>
<keyword evidence="8" id="KW-1185">Reference proteome</keyword>
<keyword evidence="4" id="KW-0804">Transcription</keyword>
<dbReference type="Pfam" id="PF04082">
    <property type="entry name" value="Fungal_trans"/>
    <property type="match status" value="1"/>
</dbReference>
<accession>A0A5N6UE14</accession>
<evidence type="ECO:0000313" key="7">
    <source>
        <dbReference type="EMBL" id="KAE8156793.1"/>
    </source>
</evidence>
<dbReference type="PROSITE" id="PS50048">
    <property type="entry name" value="ZN2_CY6_FUNGAL_2"/>
    <property type="match status" value="1"/>
</dbReference>
<dbReference type="CDD" id="cd12148">
    <property type="entry name" value="fungal_TF_MHR"/>
    <property type="match status" value="1"/>
</dbReference>
<dbReference type="InterPro" id="IPR007219">
    <property type="entry name" value="XnlR_reg_dom"/>
</dbReference>
<feature type="non-terminal residue" evidence="7">
    <location>
        <position position="507"/>
    </location>
</feature>
<dbReference type="PROSITE" id="PS00463">
    <property type="entry name" value="ZN2_CY6_FUNGAL_1"/>
    <property type="match status" value="1"/>
</dbReference>
<dbReference type="Proteomes" id="UP000326950">
    <property type="component" value="Unassembled WGS sequence"/>
</dbReference>
<evidence type="ECO:0000256" key="3">
    <source>
        <dbReference type="ARBA" id="ARBA00023125"/>
    </source>
</evidence>
<dbReference type="SMART" id="SM00066">
    <property type="entry name" value="GAL4"/>
    <property type="match status" value="1"/>
</dbReference>
<sequence>MDDGQIFSRYLNSCGATHADTHPHLHPHFLIMSSHANRVCRRCRTHKRKCDKLLPVCSLCKRLNRVCCYTEPNGIVGSRDSPENVSSISLPVPDLSQLTSANISHTIRMQVFTIIGDESRIRAVAAVYFRTIHPWFPILAETPFHKRLSHILTHVSPELGLLTLCMVLLAVKPVDDEIPPRMRSLYILVKSFIASLEATEINTLELLQCRLLLTIYEVGHGMYPAAYISMGANVRAAVTLGANGVSKAQLEETFKSSERADEARRTWRGIIITDRYVSLESNKGPIVPKALQSGAVGGNNDSEAFDLTLTPPKHLYHFNKLAQASRILEQVLTHVHEPVQHMEFFTGEAIQILKTLTSFRGTVQDDNIVPHNMCCTAVAISRSALMTMLEFGCSFTAPRLETCAALSYELLQDVIAELVNVSESFAAQVAPADLEALPVFVVHSVYKAARLLLGLIRDSPKVDSRGAVSVLERVLQCMGTRWMAGRRYLDDLKGIDRRELNSHRYFL</sequence>
<dbReference type="GO" id="GO:0006351">
    <property type="term" value="P:DNA-templated transcription"/>
    <property type="evidence" value="ECO:0007669"/>
    <property type="project" value="InterPro"/>
</dbReference>
<evidence type="ECO:0000256" key="4">
    <source>
        <dbReference type="ARBA" id="ARBA00023163"/>
    </source>
</evidence>
<dbReference type="GO" id="GO:0009893">
    <property type="term" value="P:positive regulation of metabolic process"/>
    <property type="evidence" value="ECO:0007669"/>
    <property type="project" value="UniProtKB-ARBA"/>
</dbReference>
<dbReference type="GO" id="GO:0000981">
    <property type="term" value="F:DNA-binding transcription factor activity, RNA polymerase II-specific"/>
    <property type="evidence" value="ECO:0007669"/>
    <property type="project" value="InterPro"/>
</dbReference>
<organism evidence="7 8">
    <name type="scientific">Aspergillus tamarii</name>
    <dbReference type="NCBI Taxonomy" id="41984"/>
    <lineage>
        <taxon>Eukaryota</taxon>
        <taxon>Fungi</taxon>
        <taxon>Dikarya</taxon>
        <taxon>Ascomycota</taxon>
        <taxon>Pezizomycotina</taxon>
        <taxon>Eurotiomycetes</taxon>
        <taxon>Eurotiomycetidae</taxon>
        <taxon>Eurotiales</taxon>
        <taxon>Aspergillaceae</taxon>
        <taxon>Aspergillus</taxon>
        <taxon>Aspergillus subgen. Circumdati</taxon>
    </lineage>
</organism>
<proteinExistence type="predicted"/>
<evidence type="ECO:0000256" key="2">
    <source>
        <dbReference type="ARBA" id="ARBA00023015"/>
    </source>
</evidence>
<gene>
    <name evidence="7" type="ORF">BDV40DRAFT_280202</name>
</gene>
<evidence type="ECO:0000256" key="1">
    <source>
        <dbReference type="ARBA" id="ARBA00022723"/>
    </source>
</evidence>
<evidence type="ECO:0000256" key="5">
    <source>
        <dbReference type="ARBA" id="ARBA00023242"/>
    </source>
</evidence>
<keyword evidence="3" id="KW-0238">DNA-binding</keyword>
<keyword evidence="5" id="KW-0539">Nucleus</keyword>
<dbReference type="Pfam" id="PF00172">
    <property type="entry name" value="Zn_clus"/>
    <property type="match status" value="1"/>
</dbReference>
<dbReference type="GO" id="GO:0003677">
    <property type="term" value="F:DNA binding"/>
    <property type="evidence" value="ECO:0007669"/>
    <property type="project" value="UniProtKB-KW"/>
</dbReference>
<dbReference type="InterPro" id="IPR050987">
    <property type="entry name" value="AtrR-like"/>
</dbReference>
<reference evidence="7 8" key="1">
    <citation type="submission" date="2019-04" db="EMBL/GenBank/DDBJ databases">
        <title>Friends and foes A comparative genomics study of 23 Aspergillus species from section Flavi.</title>
        <authorList>
            <consortium name="DOE Joint Genome Institute"/>
            <person name="Kjaerbolling I."/>
            <person name="Vesth T."/>
            <person name="Frisvad J.C."/>
            <person name="Nybo J.L."/>
            <person name="Theobald S."/>
            <person name="Kildgaard S."/>
            <person name="Isbrandt T."/>
            <person name="Kuo A."/>
            <person name="Sato A."/>
            <person name="Lyhne E.K."/>
            <person name="Kogle M.E."/>
            <person name="Wiebenga A."/>
            <person name="Kun R.S."/>
            <person name="Lubbers R.J."/>
            <person name="Makela M.R."/>
            <person name="Barry K."/>
            <person name="Chovatia M."/>
            <person name="Clum A."/>
            <person name="Daum C."/>
            <person name="Haridas S."/>
            <person name="He G."/>
            <person name="LaButti K."/>
            <person name="Lipzen A."/>
            <person name="Mondo S."/>
            <person name="Riley R."/>
            <person name="Salamov A."/>
            <person name="Simmons B.A."/>
            <person name="Magnuson J.K."/>
            <person name="Henrissat B."/>
            <person name="Mortensen U.H."/>
            <person name="Larsen T.O."/>
            <person name="Devries R.P."/>
            <person name="Grigoriev I.V."/>
            <person name="Machida M."/>
            <person name="Baker S.E."/>
            <person name="Andersen M.R."/>
        </authorList>
    </citation>
    <scope>NUCLEOTIDE SEQUENCE [LARGE SCALE GENOMIC DNA]</scope>
    <source>
        <strain evidence="7 8">CBS 117626</strain>
    </source>
</reference>
<dbReference type="InterPro" id="IPR001138">
    <property type="entry name" value="Zn2Cys6_DnaBD"/>
</dbReference>
<dbReference type="EMBL" id="ML738746">
    <property type="protein sequence ID" value="KAE8156793.1"/>
    <property type="molecule type" value="Genomic_DNA"/>
</dbReference>
<dbReference type="Gene3D" id="4.10.240.10">
    <property type="entry name" value="Zn(2)-C6 fungal-type DNA-binding domain"/>
    <property type="match status" value="1"/>
</dbReference>
<evidence type="ECO:0000313" key="8">
    <source>
        <dbReference type="Proteomes" id="UP000326950"/>
    </source>
</evidence>
<keyword evidence="1" id="KW-0479">Metal-binding</keyword>
<dbReference type="OrthoDB" id="270167at2759"/>
<feature type="domain" description="Zn(2)-C6 fungal-type" evidence="6">
    <location>
        <begin position="39"/>
        <end position="69"/>
    </location>
</feature>
<dbReference type="InterPro" id="IPR036864">
    <property type="entry name" value="Zn2-C6_fun-type_DNA-bd_sf"/>
</dbReference>
<dbReference type="PANTHER" id="PTHR46910:SF11">
    <property type="entry name" value="ZN(2)-C6 FUNGAL-TYPE DOMAIN-CONTAINING PROTEIN"/>
    <property type="match status" value="1"/>
</dbReference>
<keyword evidence="2" id="KW-0805">Transcription regulation</keyword>
<dbReference type="GO" id="GO:0008270">
    <property type="term" value="F:zinc ion binding"/>
    <property type="evidence" value="ECO:0007669"/>
    <property type="project" value="InterPro"/>
</dbReference>
<dbReference type="SUPFAM" id="SSF57701">
    <property type="entry name" value="Zn2/Cys6 DNA-binding domain"/>
    <property type="match status" value="1"/>
</dbReference>
<dbReference type="AlphaFoldDB" id="A0A5N6UE14"/>
<protein>
    <recommendedName>
        <fullName evidence="6">Zn(2)-C6 fungal-type domain-containing protein</fullName>
    </recommendedName>
</protein>
<dbReference type="CDD" id="cd00067">
    <property type="entry name" value="GAL4"/>
    <property type="match status" value="1"/>
</dbReference>
<evidence type="ECO:0000259" key="6">
    <source>
        <dbReference type="PROSITE" id="PS50048"/>
    </source>
</evidence>